<name>A0A4V6NKN1_9BACI</name>
<dbReference type="RefSeq" id="WP_241993987.1">
    <property type="nucleotide sequence ID" value="NZ_JABUHM010000013.1"/>
</dbReference>
<reference evidence="1 2" key="1">
    <citation type="journal article" date="2015" name="Stand. Genomic Sci.">
        <title>Genomic Encyclopedia of Bacterial and Archaeal Type Strains, Phase III: the genomes of soil and plant-associated and newly described type strains.</title>
        <authorList>
            <person name="Whitman W.B."/>
            <person name="Woyke T."/>
            <person name="Klenk H.P."/>
            <person name="Zhou Y."/>
            <person name="Lilburn T.G."/>
            <person name="Beck B.J."/>
            <person name="De Vos P."/>
            <person name="Vandamme P."/>
            <person name="Eisen J.A."/>
            <person name="Garrity G."/>
            <person name="Hugenholtz P."/>
            <person name="Kyrpides N.C."/>
        </authorList>
    </citation>
    <scope>NUCLEOTIDE SEQUENCE [LARGE SCALE GENOMIC DNA]</scope>
    <source>
        <strain evidence="1 2">CV53</strain>
    </source>
</reference>
<accession>A0A4V6NKN1</accession>
<dbReference type="InterPro" id="IPR008930">
    <property type="entry name" value="Terpenoid_cyclase/PrenylTrfase"/>
</dbReference>
<organism evidence="1 2">
    <name type="scientific">Mesobacillus foraminis</name>
    <dbReference type="NCBI Taxonomy" id="279826"/>
    <lineage>
        <taxon>Bacteria</taxon>
        <taxon>Bacillati</taxon>
        <taxon>Bacillota</taxon>
        <taxon>Bacilli</taxon>
        <taxon>Bacillales</taxon>
        <taxon>Bacillaceae</taxon>
        <taxon>Mesobacillus</taxon>
    </lineage>
</organism>
<dbReference type="EMBL" id="SLVV01000011">
    <property type="protein sequence ID" value="TCN22310.1"/>
    <property type="molecule type" value="Genomic_DNA"/>
</dbReference>
<gene>
    <name evidence="1" type="ORF">EV146_111149</name>
</gene>
<protein>
    <recommendedName>
        <fullName evidence="3">Heparinase II/III-like protein</fullName>
    </recommendedName>
</protein>
<evidence type="ECO:0000313" key="2">
    <source>
        <dbReference type="Proteomes" id="UP000295689"/>
    </source>
</evidence>
<dbReference type="Proteomes" id="UP000295689">
    <property type="component" value="Unassembled WGS sequence"/>
</dbReference>
<proteinExistence type="predicted"/>
<sequence length="575" mass="65316">MYQKIFEVNEAFTRRMMELQDMDPASKYYGGIIDPIMGVARPSHVGTPRIIAAWTASVLNADSDYYQSHALIERLEKASQYMLNQQHGDGTISLGATNYHSPPDTGFVVVGLSQIYLLLKKQSSGIYDQVRFDIKLFLERAIPALLTGGCHTPNHRWVITAALSFLNQIFPDEALVRRAKEWLAEGLDYTEDGEWTERSNGIYNAVNNIMLFHASRNLKIPELLEPVRRNLELMQYLVHPSGEVVTDYSGRQDFGKPSNLSNYYLIYRLMASVDQNPLFAYMADFAAEFAAEPGSVDSNAMVGHLLYPDLMVNDIERTPIPNHYVKIINQKYPRLEYLGKAAALGHQFKILHSAPHTAFGSPVVRYRKDNQSGTVMTNVPSFFSLRHGKLRILGTKISTSFSPGIVFFDEFEVREGGYRLRTVMEKGYNAPITRDLLEKLEKVEGRPWYLLPHEHREITHLQKHAIAVEVTPYQDRWSIHVKSDQLEEVFTQIIFILGEEGELNGEGVKQIQEQQYFLTGGKAVYSVGKEKIEISPGAHEHWLGTLREDVHPPGCIYLSINLMTPVDHTIEIKLT</sequence>
<dbReference type="SUPFAM" id="SSF48239">
    <property type="entry name" value="Terpenoid cyclases/Protein prenyltransferases"/>
    <property type="match status" value="1"/>
</dbReference>
<keyword evidence="2" id="KW-1185">Reference proteome</keyword>
<evidence type="ECO:0000313" key="1">
    <source>
        <dbReference type="EMBL" id="TCN22310.1"/>
    </source>
</evidence>
<comment type="caution">
    <text evidence="1">The sequence shown here is derived from an EMBL/GenBank/DDBJ whole genome shotgun (WGS) entry which is preliminary data.</text>
</comment>
<evidence type="ECO:0008006" key="3">
    <source>
        <dbReference type="Google" id="ProtNLM"/>
    </source>
</evidence>
<dbReference type="AlphaFoldDB" id="A0A4V6NKN1"/>